<dbReference type="EMBL" id="DVKT01000022">
    <property type="protein sequence ID" value="HIT39022.1"/>
    <property type="molecule type" value="Genomic_DNA"/>
</dbReference>
<accession>A0A9D1GEE8</accession>
<evidence type="ECO:0000313" key="2">
    <source>
        <dbReference type="EMBL" id="HIT39022.1"/>
    </source>
</evidence>
<feature type="transmembrane region" description="Helical" evidence="1">
    <location>
        <begin position="371"/>
        <end position="390"/>
    </location>
</feature>
<feature type="transmembrane region" description="Helical" evidence="1">
    <location>
        <begin position="150"/>
        <end position="168"/>
    </location>
</feature>
<keyword evidence="1" id="KW-1133">Transmembrane helix</keyword>
<feature type="transmembrane region" description="Helical" evidence="1">
    <location>
        <begin position="316"/>
        <end position="343"/>
    </location>
</feature>
<comment type="caution">
    <text evidence="2">The sequence shown here is derived from an EMBL/GenBank/DDBJ whole genome shotgun (WGS) entry which is preliminary data.</text>
</comment>
<evidence type="ECO:0000313" key="3">
    <source>
        <dbReference type="Proteomes" id="UP000886722"/>
    </source>
</evidence>
<gene>
    <name evidence="2" type="ORF">IAD06_03140</name>
</gene>
<organism evidence="2 3">
    <name type="scientific">Candidatus Caccoplasma intestinavium</name>
    <dbReference type="NCBI Taxonomy" id="2840716"/>
    <lineage>
        <taxon>Bacteria</taxon>
        <taxon>Pseudomonadati</taxon>
        <taxon>Bacteroidota</taxon>
        <taxon>Bacteroidia</taxon>
        <taxon>Bacteroidales</taxon>
        <taxon>Bacteroidaceae</taxon>
        <taxon>Bacteroidaceae incertae sedis</taxon>
        <taxon>Candidatus Caccoplasma</taxon>
    </lineage>
</organism>
<sequence>MDNFDLMRITVGPFSTSSLHTTFLMEFNNHFFEIGKDAAELLNYLKENGCDEVAVDTYVESHDGHPSKDDVIEFLEMLSSKIAEGKVSSTKKGVFLYRHDLISSEKVRKCASSLKILFDSRVMMAIVGIFIILDFIHFTEFYTETIHVDLSIYTVIGLFLFFIFSSLIHELGHASACHYFQIPHGNIGFGLYLNIPVFYTDVSQAWKLTRRERFLINIGGVYFQMVLLIPFLIAYFFFHYPFFKYIIVVMNMNFVITLNPFFKFDGYWILSDVLGVANLRKKGTEWVGYVLSKIKNKKVEHRPYLFALSRGAKSGLVVYTVVVNLFFGFYFFYVLPLFFVRFYETFPDRFSLLIRELSYRQTPDWSNVQQIVLQLLFLVLAFYMLYRIIYPFYKKIRVYKES</sequence>
<dbReference type="AlphaFoldDB" id="A0A9D1GEE8"/>
<evidence type="ECO:0000256" key="1">
    <source>
        <dbReference type="SAM" id="Phobius"/>
    </source>
</evidence>
<reference evidence="2" key="1">
    <citation type="submission" date="2020-10" db="EMBL/GenBank/DDBJ databases">
        <authorList>
            <person name="Gilroy R."/>
        </authorList>
    </citation>
    <scope>NUCLEOTIDE SEQUENCE</scope>
    <source>
        <strain evidence="2">21143</strain>
    </source>
</reference>
<evidence type="ECO:0008006" key="4">
    <source>
        <dbReference type="Google" id="ProtNLM"/>
    </source>
</evidence>
<name>A0A9D1GEE8_9BACT</name>
<feature type="transmembrane region" description="Helical" evidence="1">
    <location>
        <begin position="214"/>
        <end position="236"/>
    </location>
</feature>
<protein>
    <recommendedName>
        <fullName evidence="4">Peptide zinc metalloprotease protein</fullName>
    </recommendedName>
</protein>
<feature type="transmembrane region" description="Helical" evidence="1">
    <location>
        <begin position="242"/>
        <end position="262"/>
    </location>
</feature>
<dbReference type="Proteomes" id="UP000886722">
    <property type="component" value="Unassembled WGS sequence"/>
</dbReference>
<reference evidence="2" key="2">
    <citation type="journal article" date="2021" name="PeerJ">
        <title>Extensive microbial diversity within the chicken gut microbiome revealed by metagenomics and culture.</title>
        <authorList>
            <person name="Gilroy R."/>
            <person name="Ravi A."/>
            <person name="Getino M."/>
            <person name="Pursley I."/>
            <person name="Horton D.L."/>
            <person name="Alikhan N.F."/>
            <person name="Baker D."/>
            <person name="Gharbi K."/>
            <person name="Hall N."/>
            <person name="Watson M."/>
            <person name="Adriaenssens E.M."/>
            <person name="Foster-Nyarko E."/>
            <person name="Jarju S."/>
            <person name="Secka A."/>
            <person name="Antonio M."/>
            <person name="Oren A."/>
            <person name="Chaudhuri R.R."/>
            <person name="La Ragione R."/>
            <person name="Hildebrand F."/>
            <person name="Pallen M.J."/>
        </authorList>
    </citation>
    <scope>NUCLEOTIDE SEQUENCE</scope>
    <source>
        <strain evidence="2">21143</strain>
    </source>
</reference>
<proteinExistence type="predicted"/>
<keyword evidence="1" id="KW-0472">Membrane</keyword>
<keyword evidence="1" id="KW-0812">Transmembrane</keyword>
<feature type="transmembrane region" description="Helical" evidence="1">
    <location>
        <begin position="116"/>
        <end position="138"/>
    </location>
</feature>